<comment type="function">
    <text evidence="11">Histone methyltransferase that specifically trimethylates histone H3 to form H3K79me3. This methylation is required for telomere silencing and for the pachytene checkpoint during the meiotic cell cycle by allowing the recruitment of RAD9 to double strand breaks. Nucleosomes are preferred as substrate compared to free histone.</text>
</comment>
<feature type="region of interest" description="Disordered" evidence="13">
    <location>
        <begin position="928"/>
        <end position="952"/>
    </location>
</feature>
<comment type="similarity">
    <text evidence="11">Belongs to the class I-like SAM-binding methyltransferase superfamily. DOT1 family.</text>
</comment>
<dbReference type="Gene3D" id="1.10.260.60">
    <property type="match status" value="1"/>
</dbReference>
<keyword evidence="12" id="KW-0175">Coiled coil</keyword>
<dbReference type="CDD" id="cd20902">
    <property type="entry name" value="CC_DOT1L"/>
    <property type="match status" value="1"/>
</dbReference>
<dbReference type="FunFam" id="3.40.50.150:FF:000033">
    <property type="entry name" value="Histone-lysine N-methyltransferase, H3 lysine-79 specific"/>
    <property type="match status" value="1"/>
</dbReference>
<keyword evidence="6 11" id="KW-0949">S-adenosyl-L-methionine</keyword>
<evidence type="ECO:0000313" key="16">
    <source>
        <dbReference type="EnsemblMetazoa" id="PHUM478060-PA"/>
    </source>
</evidence>
<dbReference type="Gene3D" id="3.40.50.150">
    <property type="entry name" value="Vaccinia Virus protein VP39"/>
    <property type="match status" value="1"/>
</dbReference>
<name>E0VWC8_PEDHC</name>
<reference evidence="15" key="2">
    <citation type="submission" date="2007-04" db="EMBL/GenBank/DDBJ databases">
        <title>The genome of the human body louse.</title>
        <authorList>
            <consortium name="The Human Body Louse Genome Consortium"/>
            <person name="Kirkness E."/>
            <person name="Walenz B."/>
            <person name="Hass B."/>
            <person name="Bruggner R."/>
            <person name="Strausberg R."/>
        </authorList>
    </citation>
    <scope>NUCLEOTIDE SEQUENCE</scope>
    <source>
        <strain evidence="15">USDA</strain>
    </source>
</reference>
<evidence type="ECO:0000256" key="4">
    <source>
        <dbReference type="ARBA" id="ARBA00022603"/>
    </source>
</evidence>
<dbReference type="EMBL" id="DS235818">
    <property type="protein sequence ID" value="EEB17684.1"/>
    <property type="molecule type" value="Genomic_DNA"/>
</dbReference>
<evidence type="ECO:0000256" key="12">
    <source>
        <dbReference type="SAM" id="Coils"/>
    </source>
</evidence>
<dbReference type="GO" id="GO:0035097">
    <property type="term" value="C:histone methyltransferase complex"/>
    <property type="evidence" value="ECO:0007669"/>
    <property type="project" value="UniProtKB-ARBA"/>
</dbReference>
<feature type="compositionally biased region" description="Basic and acidic residues" evidence="13">
    <location>
        <begin position="1091"/>
        <end position="1113"/>
    </location>
</feature>
<dbReference type="EMBL" id="AAZO01005790">
    <property type="status" value="NOT_ANNOTATED_CDS"/>
    <property type="molecule type" value="Genomic_DNA"/>
</dbReference>
<dbReference type="CTD" id="8239419"/>
<dbReference type="OMA" id="LTQDYIL"/>
<feature type="region of interest" description="Disordered" evidence="13">
    <location>
        <begin position="340"/>
        <end position="501"/>
    </location>
</feature>
<dbReference type="PANTHER" id="PTHR21451:SF0">
    <property type="entry name" value="HISTONE-LYSINE N-METHYLTRANSFERASE, H3 LYSINE-79 SPECIFIC"/>
    <property type="match status" value="1"/>
</dbReference>
<dbReference type="GO" id="GO:0000077">
    <property type="term" value="P:DNA damage checkpoint signaling"/>
    <property type="evidence" value="ECO:0007669"/>
    <property type="project" value="TreeGrafter"/>
</dbReference>
<feature type="compositionally biased region" description="Basic and acidic residues" evidence="13">
    <location>
        <begin position="981"/>
        <end position="998"/>
    </location>
</feature>
<feature type="compositionally biased region" description="Polar residues" evidence="13">
    <location>
        <begin position="1480"/>
        <end position="1491"/>
    </location>
</feature>
<evidence type="ECO:0000313" key="17">
    <source>
        <dbReference type="Proteomes" id="UP000009046"/>
    </source>
</evidence>
<evidence type="ECO:0000256" key="8">
    <source>
        <dbReference type="ARBA" id="ARBA00023242"/>
    </source>
</evidence>
<feature type="region of interest" description="Disordered" evidence="13">
    <location>
        <begin position="772"/>
        <end position="800"/>
    </location>
</feature>
<dbReference type="PROSITE" id="PS51569">
    <property type="entry name" value="DOT1"/>
    <property type="match status" value="1"/>
</dbReference>
<dbReference type="Pfam" id="PF08123">
    <property type="entry name" value="DOT1"/>
    <property type="match status" value="1"/>
</dbReference>
<dbReference type="FunCoup" id="E0VWC8">
    <property type="interactions" value="462"/>
</dbReference>
<feature type="compositionally biased region" description="Low complexity" evidence="13">
    <location>
        <begin position="444"/>
        <end position="454"/>
    </location>
</feature>
<evidence type="ECO:0000256" key="2">
    <source>
        <dbReference type="ARBA" id="ARBA00012190"/>
    </source>
</evidence>
<feature type="domain" description="DOT1" evidence="14">
    <location>
        <begin position="26"/>
        <end position="341"/>
    </location>
</feature>
<dbReference type="PANTHER" id="PTHR21451">
    <property type="entry name" value="HISTONE H3 METHYLTRANSFERASE"/>
    <property type="match status" value="1"/>
</dbReference>
<evidence type="ECO:0000256" key="7">
    <source>
        <dbReference type="ARBA" id="ARBA00022853"/>
    </source>
</evidence>
<dbReference type="SUPFAM" id="SSF53335">
    <property type="entry name" value="S-adenosyl-L-methionine-dependent methyltransferases"/>
    <property type="match status" value="1"/>
</dbReference>
<sequence>MPFNAIKLVDYLSKMELRLHSPAGAEPVVYTWPLSGGSGSHDGALEIVETIRWVCEDIPELKLPLENNILADYDTKSYDSMRSLCDRFNRAIDSIVQLEKGTSLPAARLNKYPSRGLLRHILQQVYNQAVTDPEKLNQYEPFSPEVYGETSYDLICQMIDQIEITSDDIFVDLGSGVGQVVLQMAAATPCKVCFGVEKAEVPSRYAEDMNKNFKKWMGWYGKKYGEYHLIKGDFLKAEHREKIVSATIVFVNNFAFGPNVDHSLKERFADLKDGARIVSSKSFCPLNFRITDRNLSDIGTIMHVSEMSPLKGSVSWTGKPVSYYLHIIDRTKLERYFQRTKNPRARGNNNSSSSNSNNNNSNNNHNNGGLQDSISNNMLRNSRARRDSSKQTMNSVSSESRDSDEDSNCPLSTVSKNARNKSTVRRYGPETNRRKSSISEEENNNIQNTSNNNGKFKKGTNKTVQNKKLRKNVKANDKNLNPPPRAPPAPKRTKTKLRRGKAKKTLKITGLDLLHSQTLLSTSPQAIGKKLPPAPGCVDQQLTALRVMPSVELSDVHNELDIPPAPADTPYALQLLLEMYRAQYLQLLELIKTPQHKLDVKAQIETEKEKNEKLKSRAAQLEKQINVLVSDSVALLKARMSELGINATSTADLLKEAKDIVWRHRELQARAVQLQNQVSTIEEDQAKLVSQRQKEIIEKYKKIGYANGVNESIDISTLTLEYILKEISVTLSHRKRLQNHVTRLENELNAMEKAEEDKKILSNVPKQIVVPEKSLSQLNQSKSPRKSREHRSRSQEWPEVPNIEKIEENNPEILAQKILETGRQIEAGKFPSSNIKYNNSLSNGYVANESKFSSDANIRQHNYYPPTSTNGRNVGMTKTDSTTKTKWKSQHVKEKQSYNANRTQEPPRLDNFEDRLKSIITSVLNEDQNNRDRQQSHQHHQNHSKPPSATVTLSQLQTQESYQNNNSCFYSSNGLVKQEQKSFKKAETVNREKERSQPRPDYTQVSPAKLALRRHLSQEKLAAASAQQIQQLDEKGGLGYVATRSIGDLVSGEIERTLEISNQHIINVAIDMSPILNSSSASSVANNMPPKTERSGSRLSRVEDTFKKEEERVASSPSPLLRTVYSPISRPSSAEVGNPPTPTNIIHPTTILEGLAYPHRPKSPISHNNLATLAQVAYNQQSYSANTYPHRNNNPYSNMPYHNLPTQRQNNACRYTPVQLPRADIKPYQESYFTDMKDFKPNSTKAYTCPQPNFAPVEGLAATLHARLLNDGSSISPANDVKEESDTAVLDCMHYDSKYNSIGRTVDKRPEIPKIEVCPPYVEVQDKKHMAMYRSSVLSTSIVHNATIKNEIPDRNFTGRNADYKDRKSIPQKRASPVIHGPIRSAKKSHLAESVADISSVVNNASQPLAISAISSPENNSGKSTPYNEEDRRPHEEALDSVLDDEDKGDKWQDKISSGFDRLVAFASTELDKRRRSTEGESNASCNTSPDSGIGHGDPPSTNLMLPPGKKRFSIADIEGLCPGPKMPRLFKTPPAKPSPGRDSPPVLDPPLVIDMVNVPRTPSPSSPPPLTINTFSPAPLDGPYSPISTTAEDLSAPHVSPSPPSLPPSVPVKYPATSDNAVKKTPHHFKKKFFHRENWEVYDTSSNVQCRPKEKFRPKGKDWNWGGSSEFQK</sequence>
<evidence type="ECO:0000256" key="6">
    <source>
        <dbReference type="ARBA" id="ARBA00022691"/>
    </source>
</evidence>
<feature type="region of interest" description="Disordered" evidence="13">
    <location>
        <begin position="1412"/>
        <end position="1435"/>
    </location>
</feature>
<feature type="compositionally biased region" description="Low complexity" evidence="13">
    <location>
        <begin position="348"/>
        <end position="367"/>
    </location>
</feature>
<dbReference type="Proteomes" id="UP000009046">
    <property type="component" value="Unassembled WGS sequence"/>
</dbReference>
<evidence type="ECO:0000256" key="1">
    <source>
        <dbReference type="ARBA" id="ARBA00004123"/>
    </source>
</evidence>
<keyword evidence="17" id="KW-1185">Reference proteome</keyword>
<protein>
    <recommendedName>
        <fullName evidence="3 11">Histone-lysine N-methyltransferase, H3 lysine-79 specific</fullName>
        <ecNumber evidence="2 11">2.1.1.360</ecNumber>
    </recommendedName>
    <alternativeName>
        <fullName evidence="9 11">Histone H3-K79 methyltransferase</fullName>
    </alternativeName>
</protein>
<feature type="compositionally biased region" description="Pro residues" evidence="13">
    <location>
        <begin position="1601"/>
        <end position="1611"/>
    </location>
</feature>
<feature type="compositionally biased region" description="Basic residues" evidence="13">
    <location>
        <begin position="455"/>
        <end position="473"/>
    </location>
</feature>
<feature type="region of interest" description="Disordered" evidence="13">
    <location>
        <begin position="857"/>
        <end position="911"/>
    </location>
</feature>
<dbReference type="InterPro" id="IPR030445">
    <property type="entry name" value="H3-K79_meTrfase"/>
</dbReference>
<dbReference type="GO" id="GO:0006281">
    <property type="term" value="P:DNA repair"/>
    <property type="evidence" value="ECO:0007669"/>
    <property type="project" value="TreeGrafter"/>
</dbReference>
<dbReference type="VEuPathDB" id="VectorBase:PHUM478060"/>
<feature type="region of interest" description="Disordered" evidence="13">
    <location>
        <begin position="981"/>
        <end position="1005"/>
    </location>
</feature>
<accession>E0VWC8</accession>
<feature type="region of interest" description="Disordered" evidence="13">
    <location>
        <begin position="1653"/>
        <end position="1674"/>
    </location>
</feature>
<dbReference type="FunFam" id="1.10.260.60:FF:000001">
    <property type="entry name" value="Histone-lysine N-methyltransferase, H3 lysine-79 specific"/>
    <property type="match status" value="1"/>
</dbReference>
<feature type="compositionally biased region" description="Basic and acidic residues" evidence="13">
    <location>
        <begin position="1653"/>
        <end position="1663"/>
    </location>
</feature>
<dbReference type="STRING" id="121224.E0VWC8"/>
<evidence type="ECO:0000256" key="11">
    <source>
        <dbReference type="RuleBase" id="RU271113"/>
    </source>
</evidence>
<evidence type="ECO:0000256" key="10">
    <source>
        <dbReference type="ARBA" id="ARBA00047770"/>
    </source>
</evidence>
<feature type="compositionally biased region" description="Basic residues" evidence="13">
    <location>
        <begin position="491"/>
        <end position="501"/>
    </location>
</feature>
<keyword evidence="5 11" id="KW-0808">Transferase</keyword>
<dbReference type="EMBL" id="AAZO01005791">
    <property type="status" value="NOT_ANNOTATED_CDS"/>
    <property type="molecule type" value="Genomic_DNA"/>
</dbReference>
<dbReference type="GO" id="GO:0032259">
    <property type="term" value="P:methylation"/>
    <property type="evidence" value="ECO:0007669"/>
    <property type="project" value="UniProtKB-KW"/>
</dbReference>
<dbReference type="InterPro" id="IPR025789">
    <property type="entry name" value="DOT1_dom"/>
</dbReference>
<dbReference type="EnsemblMetazoa" id="PHUM478060-RA">
    <property type="protein sequence ID" value="PHUM478060-PA"/>
    <property type="gene ID" value="PHUM478060"/>
</dbReference>
<dbReference type="EC" id="2.1.1.360" evidence="2 11"/>
<feature type="compositionally biased region" description="Pro residues" evidence="13">
    <location>
        <begin position="1562"/>
        <end position="1571"/>
    </location>
</feature>
<feature type="coiled-coil region" evidence="12">
    <location>
        <begin position="734"/>
        <end position="764"/>
    </location>
</feature>
<dbReference type="GeneID" id="8239419"/>
<comment type="catalytic activity">
    <reaction evidence="10 11">
        <text>L-lysyl(79)-[histone H3] + 3 S-adenosyl-L-methionine = N(6),N(6),N(6)-trimethyl-L-lysyl(79)-[histone H3] + 3 S-adenosyl-L-homocysteine + 3 H(+)</text>
        <dbReference type="Rhea" id="RHEA:60328"/>
        <dbReference type="Rhea" id="RHEA-COMP:15549"/>
        <dbReference type="Rhea" id="RHEA-COMP:15552"/>
        <dbReference type="ChEBI" id="CHEBI:15378"/>
        <dbReference type="ChEBI" id="CHEBI:29969"/>
        <dbReference type="ChEBI" id="CHEBI:57856"/>
        <dbReference type="ChEBI" id="CHEBI:59789"/>
        <dbReference type="ChEBI" id="CHEBI:61961"/>
        <dbReference type="EC" id="2.1.1.360"/>
    </reaction>
</comment>
<feature type="compositionally biased region" description="Polar residues" evidence="13">
    <location>
        <begin position="857"/>
        <end position="872"/>
    </location>
</feature>
<dbReference type="RefSeq" id="XP_002430422.1">
    <property type="nucleotide sequence ID" value="XM_002430377.1"/>
</dbReference>
<feature type="compositionally biased region" description="Polar residues" evidence="13">
    <location>
        <begin position="1412"/>
        <end position="1427"/>
    </location>
</feature>
<dbReference type="HOGENOM" id="CLU_001460_0_0_1"/>
<proteinExistence type="inferred from homology"/>
<dbReference type="InParanoid" id="E0VWC8"/>
<gene>
    <name evidence="16" type="primary">8239419</name>
    <name evidence="15" type="ORF">Phum_PHUM478060</name>
</gene>
<feature type="coiled-coil region" evidence="12">
    <location>
        <begin position="597"/>
        <end position="631"/>
    </location>
</feature>
<evidence type="ECO:0000256" key="5">
    <source>
        <dbReference type="ARBA" id="ARBA00022679"/>
    </source>
</evidence>
<feature type="region of interest" description="Disordered" evidence="13">
    <location>
        <begin position="1472"/>
        <end position="1623"/>
    </location>
</feature>
<dbReference type="GO" id="GO:0140956">
    <property type="term" value="F:histone H3K79 trimethyltransferase activity"/>
    <property type="evidence" value="ECO:0007669"/>
    <property type="project" value="UniProtKB-EC"/>
</dbReference>
<dbReference type="InterPro" id="IPR029063">
    <property type="entry name" value="SAM-dependent_MTases_sf"/>
</dbReference>
<dbReference type="OrthoDB" id="443402at2759"/>
<evidence type="ECO:0000256" key="13">
    <source>
        <dbReference type="SAM" id="MobiDB-lite"/>
    </source>
</evidence>
<reference evidence="16" key="3">
    <citation type="submission" date="2021-02" db="UniProtKB">
        <authorList>
            <consortium name="EnsemblMetazoa"/>
        </authorList>
    </citation>
    <scope>IDENTIFICATION</scope>
    <source>
        <strain evidence="16">USDA</strain>
    </source>
</reference>
<comment type="subcellular location">
    <subcellularLocation>
        <location evidence="1 11">Nucleus</location>
    </subcellularLocation>
</comment>
<dbReference type="eggNOG" id="KOG3924">
    <property type="taxonomic scope" value="Eukaryota"/>
</dbReference>
<keyword evidence="4 11" id="KW-0489">Methyltransferase</keyword>
<dbReference type="KEGG" id="phu:Phum_PHUM478060"/>
<keyword evidence="7 11" id="KW-0156">Chromatin regulator</keyword>
<organism>
    <name type="scientific">Pediculus humanus subsp. corporis</name>
    <name type="common">Body louse</name>
    <dbReference type="NCBI Taxonomy" id="121224"/>
    <lineage>
        <taxon>Eukaryota</taxon>
        <taxon>Metazoa</taxon>
        <taxon>Ecdysozoa</taxon>
        <taxon>Arthropoda</taxon>
        <taxon>Hexapoda</taxon>
        <taxon>Insecta</taxon>
        <taxon>Pterygota</taxon>
        <taxon>Neoptera</taxon>
        <taxon>Paraneoptera</taxon>
        <taxon>Psocodea</taxon>
        <taxon>Troctomorpha</taxon>
        <taxon>Phthiraptera</taxon>
        <taxon>Anoplura</taxon>
        <taxon>Pediculidae</taxon>
        <taxon>Pediculus</taxon>
    </lineage>
</organism>
<evidence type="ECO:0000313" key="15">
    <source>
        <dbReference type="EMBL" id="EEB17684.1"/>
    </source>
</evidence>
<keyword evidence="8 11" id="KW-0539">Nucleus</keyword>
<dbReference type="CDD" id="cd02440">
    <property type="entry name" value="AdoMet_MTases"/>
    <property type="match status" value="1"/>
</dbReference>
<feature type="compositionally biased region" description="Polar residues" evidence="13">
    <location>
        <begin position="368"/>
        <end position="380"/>
    </location>
</feature>
<comment type="miscellaneous">
    <text evidence="11">In contrast to other lysine histone methyltransferases, it does not contain a SET domain, suggesting the existence of another mechanism for methylation of lysine residues of histones.</text>
</comment>
<feature type="region of interest" description="Disordered" evidence="13">
    <location>
        <begin position="1081"/>
        <end position="1124"/>
    </location>
</feature>
<evidence type="ECO:0000259" key="14">
    <source>
        <dbReference type="PROSITE" id="PS51569"/>
    </source>
</evidence>
<evidence type="ECO:0000256" key="9">
    <source>
        <dbReference type="ARBA" id="ARBA00029821"/>
    </source>
</evidence>
<reference evidence="15" key="1">
    <citation type="submission" date="2007-04" db="EMBL/GenBank/DDBJ databases">
        <title>Annotation of Pediculus humanus corporis strain USDA.</title>
        <authorList>
            <person name="Kirkness E."/>
            <person name="Hannick L."/>
            <person name="Hass B."/>
            <person name="Bruggner R."/>
            <person name="Lawson D."/>
            <person name="Bidwell S."/>
            <person name="Joardar V."/>
            <person name="Caler E."/>
            <person name="Walenz B."/>
            <person name="Inman J."/>
            <person name="Schobel S."/>
            <person name="Galinsky K."/>
            <person name="Amedeo P."/>
            <person name="Strausberg R."/>
        </authorList>
    </citation>
    <scope>NUCLEOTIDE SEQUENCE</scope>
    <source>
        <strain evidence="15">USDA</strain>
    </source>
</reference>
<feature type="compositionally biased region" description="Pro residues" evidence="13">
    <location>
        <begin position="481"/>
        <end position="490"/>
    </location>
</feature>
<evidence type="ECO:0000256" key="3">
    <source>
        <dbReference type="ARBA" id="ARBA00020987"/>
    </source>
</evidence>